<keyword evidence="2" id="KW-1185">Reference proteome</keyword>
<dbReference type="EMBL" id="CM042064">
    <property type="protein sequence ID" value="KAI3665676.1"/>
    <property type="molecule type" value="Genomic_DNA"/>
</dbReference>
<reference evidence="2" key="1">
    <citation type="journal article" date="2022" name="Mol. Ecol. Resour.">
        <title>The genomes of chicory, endive, great burdock and yacon provide insights into Asteraceae palaeo-polyploidization history and plant inulin production.</title>
        <authorList>
            <person name="Fan W."/>
            <person name="Wang S."/>
            <person name="Wang H."/>
            <person name="Wang A."/>
            <person name="Jiang F."/>
            <person name="Liu H."/>
            <person name="Zhao H."/>
            <person name="Xu D."/>
            <person name="Zhang Y."/>
        </authorList>
    </citation>
    <scope>NUCLEOTIDE SEQUENCE [LARGE SCALE GENOMIC DNA]</scope>
    <source>
        <strain evidence="2">cv. Niubang</strain>
    </source>
</reference>
<organism evidence="1 2">
    <name type="scientific">Arctium lappa</name>
    <name type="common">Greater burdock</name>
    <name type="synonym">Lappa major</name>
    <dbReference type="NCBI Taxonomy" id="4217"/>
    <lineage>
        <taxon>Eukaryota</taxon>
        <taxon>Viridiplantae</taxon>
        <taxon>Streptophyta</taxon>
        <taxon>Embryophyta</taxon>
        <taxon>Tracheophyta</taxon>
        <taxon>Spermatophyta</taxon>
        <taxon>Magnoliopsida</taxon>
        <taxon>eudicotyledons</taxon>
        <taxon>Gunneridae</taxon>
        <taxon>Pentapetalae</taxon>
        <taxon>asterids</taxon>
        <taxon>campanulids</taxon>
        <taxon>Asterales</taxon>
        <taxon>Asteraceae</taxon>
        <taxon>Carduoideae</taxon>
        <taxon>Cardueae</taxon>
        <taxon>Arctiinae</taxon>
        <taxon>Arctium</taxon>
    </lineage>
</organism>
<name>A0ACB8XFI7_ARCLA</name>
<reference evidence="1 2" key="2">
    <citation type="journal article" date="2022" name="Mol. Ecol. Resour.">
        <title>The genomes of chicory, endive, great burdock and yacon provide insights into Asteraceae paleo-polyploidization history and plant inulin production.</title>
        <authorList>
            <person name="Fan W."/>
            <person name="Wang S."/>
            <person name="Wang H."/>
            <person name="Wang A."/>
            <person name="Jiang F."/>
            <person name="Liu H."/>
            <person name="Zhao H."/>
            <person name="Xu D."/>
            <person name="Zhang Y."/>
        </authorList>
    </citation>
    <scope>NUCLEOTIDE SEQUENCE [LARGE SCALE GENOMIC DNA]</scope>
    <source>
        <strain evidence="2">cv. Niubang</strain>
    </source>
</reference>
<evidence type="ECO:0000313" key="2">
    <source>
        <dbReference type="Proteomes" id="UP001055879"/>
    </source>
</evidence>
<dbReference type="Proteomes" id="UP001055879">
    <property type="component" value="Linkage Group LG18"/>
</dbReference>
<proteinExistence type="predicted"/>
<gene>
    <name evidence="1" type="ORF">L6452_44306</name>
</gene>
<protein>
    <submittedName>
        <fullName evidence="1">Uncharacterized protein</fullName>
    </submittedName>
</protein>
<comment type="caution">
    <text evidence="1">The sequence shown here is derived from an EMBL/GenBank/DDBJ whole genome shotgun (WGS) entry which is preliminary data.</text>
</comment>
<sequence>MDHEKLGAFRLATVTPCFYHRHPPSHTTTHHHPLLPLASLLPCFTHHHPQLHPPPSIVTHRHPQPPPVTHNHPIRTPGKPPLYMTGRRNKKYKRDNDSTGSTLFYFQDQDHQSPLSRVPQSSKTPLDEWNNVEPIESLSCLYFLFLRPVGYNRGFPGVRIGWLWVTVGDDGWWWVKLWVAVGEVREERSKG</sequence>
<accession>A0ACB8XFI7</accession>
<evidence type="ECO:0000313" key="1">
    <source>
        <dbReference type="EMBL" id="KAI3665676.1"/>
    </source>
</evidence>